<proteinExistence type="inferred from homology"/>
<dbReference type="GO" id="GO:0015105">
    <property type="term" value="F:arsenite transmembrane transporter activity"/>
    <property type="evidence" value="ECO:0007669"/>
    <property type="project" value="TreeGrafter"/>
</dbReference>
<dbReference type="PANTHER" id="PTHR43057:SF1">
    <property type="entry name" value="ARSENICAL-RESISTANCE PROTEIN 3"/>
    <property type="match status" value="1"/>
</dbReference>
<evidence type="ECO:0000256" key="7">
    <source>
        <dbReference type="ARBA" id="ARBA00023136"/>
    </source>
</evidence>
<accession>A0A1F7ZJD1</accession>
<dbReference type="Proteomes" id="UP000179179">
    <property type="component" value="Unassembled WGS sequence"/>
</dbReference>
<keyword evidence="7 9" id="KW-0472">Membrane</keyword>
<evidence type="ECO:0000256" key="3">
    <source>
        <dbReference type="ARBA" id="ARBA00022448"/>
    </source>
</evidence>
<dbReference type="GeneID" id="34455613"/>
<dbReference type="RefSeq" id="XP_022382966.1">
    <property type="nucleotide sequence ID" value="XM_022539351.1"/>
</dbReference>
<dbReference type="InterPro" id="IPR004706">
    <property type="entry name" value="Arsenical-R_Acr3"/>
</dbReference>
<feature type="transmembrane region" description="Helical" evidence="9">
    <location>
        <begin position="81"/>
        <end position="100"/>
    </location>
</feature>
<dbReference type="AlphaFoldDB" id="A0A1F7ZJD1"/>
<dbReference type="InterPro" id="IPR038770">
    <property type="entry name" value="Na+/solute_symporter_sf"/>
</dbReference>
<dbReference type="EMBL" id="LYCR01000232">
    <property type="protein sequence ID" value="OGM39248.1"/>
    <property type="molecule type" value="Genomic_DNA"/>
</dbReference>
<dbReference type="GO" id="GO:0015297">
    <property type="term" value="F:antiporter activity"/>
    <property type="evidence" value="ECO:0007669"/>
    <property type="project" value="InterPro"/>
</dbReference>
<evidence type="ECO:0000256" key="4">
    <source>
        <dbReference type="ARBA" id="ARBA00022475"/>
    </source>
</evidence>
<protein>
    <submittedName>
        <fullName evidence="10">Arsenical-resistance protein</fullName>
    </submittedName>
</protein>
<feature type="transmembrane region" description="Helical" evidence="9">
    <location>
        <begin position="50"/>
        <end position="69"/>
    </location>
</feature>
<dbReference type="GO" id="GO:0015104">
    <property type="term" value="F:antimonite transmembrane transporter activity"/>
    <property type="evidence" value="ECO:0007669"/>
    <property type="project" value="TreeGrafter"/>
</dbReference>
<evidence type="ECO:0000313" key="10">
    <source>
        <dbReference type="EMBL" id="OGM39248.1"/>
    </source>
</evidence>
<evidence type="ECO:0000256" key="2">
    <source>
        <dbReference type="ARBA" id="ARBA00010110"/>
    </source>
</evidence>
<comment type="similarity">
    <text evidence="2">Belongs to the arsenical resistance-3 (ACR3) (TC 2.A.59) family.</text>
</comment>
<dbReference type="Pfam" id="PF01758">
    <property type="entry name" value="SBF"/>
    <property type="match status" value="1"/>
</dbReference>
<keyword evidence="4" id="KW-1003">Cell membrane</keyword>
<feature type="transmembrane region" description="Helical" evidence="9">
    <location>
        <begin position="121"/>
        <end position="144"/>
    </location>
</feature>
<dbReference type="OrthoDB" id="187348at2759"/>
<reference evidence="10 11" key="1">
    <citation type="journal article" date="2016" name="Genome Biol. Evol.">
        <title>Draft genome sequence of an aflatoxigenic Aspergillus species, A. bombycis.</title>
        <authorList>
            <person name="Moore G.G."/>
            <person name="Mack B.M."/>
            <person name="Beltz S.B."/>
            <person name="Gilbert M.K."/>
        </authorList>
    </citation>
    <scope>NUCLEOTIDE SEQUENCE [LARGE SCALE GENOMIC DNA]</scope>
    <source>
        <strain evidence="11">NRRL 26010</strain>
    </source>
</reference>
<comment type="caution">
    <text evidence="10">The sequence shown here is derived from an EMBL/GenBank/DDBJ whole genome shotgun (WGS) entry which is preliminary data.</text>
</comment>
<dbReference type="GO" id="GO:0005886">
    <property type="term" value="C:plasma membrane"/>
    <property type="evidence" value="ECO:0007669"/>
    <property type="project" value="UniProtKB-SubCell"/>
</dbReference>
<gene>
    <name evidence="10" type="ORF">ABOM_012224</name>
</gene>
<keyword evidence="5 9" id="KW-0812">Transmembrane</keyword>
<dbReference type="Gene3D" id="1.20.1530.20">
    <property type="match status" value="1"/>
</dbReference>
<feature type="region of interest" description="Disordered" evidence="8">
    <location>
        <begin position="1"/>
        <end position="36"/>
    </location>
</feature>
<keyword evidence="11" id="KW-1185">Reference proteome</keyword>
<evidence type="ECO:0000313" key="11">
    <source>
        <dbReference type="Proteomes" id="UP000179179"/>
    </source>
</evidence>
<comment type="subcellular location">
    <subcellularLocation>
        <location evidence="1">Cell membrane</location>
        <topology evidence="1">Multi-pass membrane protein</topology>
    </subcellularLocation>
</comment>
<dbReference type="PANTHER" id="PTHR43057">
    <property type="entry name" value="ARSENITE EFFLUX TRANSPORTER"/>
    <property type="match status" value="1"/>
</dbReference>
<name>A0A1F7ZJD1_9EURO</name>
<evidence type="ECO:0000256" key="8">
    <source>
        <dbReference type="SAM" id="MobiDB-lite"/>
    </source>
</evidence>
<sequence>MKNQNRTPADVAAQAPSPANDVEKQAEANTSDSPQQKQSAFKNLGLLDRFFAVWIFLAMAIGIILGNFVPSTGPALQRGEFVGVSVPIAIGQLVMMYPILCKVRYESLHHVFKTRQIWIQIAFSVVVNWIIAPFFMLALAWAFLPDEPELRQGLILVGLARCIAMVLIWTGLTYGKRGASRLPSSVQI</sequence>
<organism evidence="10 11">
    <name type="scientific">Aspergillus bombycis</name>
    <dbReference type="NCBI Taxonomy" id="109264"/>
    <lineage>
        <taxon>Eukaryota</taxon>
        <taxon>Fungi</taxon>
        <taxon>Dikarya</taxon>
        <taxon>Ascomycota</taxon>
        <taxon>Pezizomycotina</taxon>
        <taxon>Eurotiomycetes</taxon>
        <taxon>Eurotiomycetidae</taxon>
        <taxon>Eurotiales</taxon>
        <taxon>Aspergillaceae</taxon>
        <taxon>Aspergillus</taxon>
    </lineage>
</organism>
<feature type="transmembrane region" description="Helical" evidence="9">
    <location>
        <begin position="150"/>
        <end position="172"/>
    </location>
</feature>
<feature type="compositionally biased region" description="Polar residues" evidence="8">
    <location>
        <begin position="27"/>
        <end position="36"/>
    </location>
</feature>
<evidence type="ECO:0000256" key="1">
    <source>
        <dbReference type="ARBA" id="ARBA00004651"/>
    </source>
</evidence>
<evidence type="ECO:0000256" key="5">
    <source>
        <dbReference type="ARBA" id="ARBA00022692"/>
    </source>
</evidence>
<dbReference type="InterPro" id="IPR002657">
    <property type="entry name" value="BilAc:Na_symport/Acr3"/>
</dbReference>
<keyword evidence="6 9" id="KW-1133">Transmembrane helix</keyword>
<evidence type="ECO:0000256" key="6">
    <source>
        <dbReference type="ARBA" id="ARBA00022989"/>
    </source>
</evidence>
<keyword evidence="3" id="KW-0813">Transport</keyword>
<dbReference type="STRING" id="109264.A0A1F7ZJD1"/>
<evidence type="ECO:0000256" key="9">
    <source>
        <dbReference type="SAM" id="Phobius"/>
    </source>
</evidence>